<dbReference type="HOGENOM" id="CLU_044187_0_0_9"/>
<comment type="caution">
    <text evidence="1">The sequence shown here is derived from an EMBL/GenBank/DDBJ whole genome shotgun (WGS) entry which is preliminary data.</text>
</comment>
<dbReference type="SUPFAM" id="SSF56112">
    <property type="entry name" value="Protein kinase-like (PK-like)"/>
    <property type="match status" value="1"/>
</dbReference>
<evidence type="ECO:0000313" key="2">
    <source>
        <dbReference type="Proteomes" id="UP000012589"/>
    </source>
</evidence>
<accession>N2BDA2</accession>
<dbReference type="EMBL" id="AQFT01000001">
    <property type="protein sequence ID" value="EMZ39702.1"/>
    <property type="molecule type" value="Genomic_DNA"/>
</dbReference>
<name>N2BDA2_9FIRM</name>
<dbReference type="PATRIC" id="fig|1235802.3.peg.35"/>
<dbReference type="STRING" id="1235802.C823_00035"/>
<dbReference type="eggNOG" id="COG0510">
    <property type="taxonomic scope" value="Bacteria"/>
</dbReference>
<organism evidence="1 2">
    <name type="scientific">Eubacterium plexicaudatum ASF492</name>
    <dbReference type="NCBI Taxonomy" id="1235802"/>
    <lineage>
        <taxon>Bacteria</taxon>
        <taxon>Bacillati</taxon>
        <taxon>Bacillota</taxon>
        <taxon>Clostridia</taxon>
        <taxon>Eubacteriales</taxon>
        <taxon>Eubacteriaceae</taxon>
        <taxon>Eubacterium</taxon>
    </lineage>
</organism>
<sequence>MKILVVFDDTNVKSEVIKDVIGDKGFADVVVKKKRLETYYCDTIRELYPDADWKLVRYHYEFHDLLEKSNMEIWDDARILHCFSNYIISDMEAVKLSFEKLKFIEKAYKVLSHKKAAAVMFPNVDSYRRFLTQTCSGQATSETIKIIEASFETDGLVDIGIVNCFIRCITGNFDSRYFNSLSGDEYTLIKSSANKQKIKSEYTYYHLLPADMKMWFVMPFDYREDEERASYTMERLHMTDLAIKWVHGSVDQKEFEELLDKYFYFFRLRHKKNISMDEYRNISNDLYVNKVIKRVEELRKLAQFEKIDCLLQANGSINHLDAILEKYLKLKTKIETNNQYEPISVIGHGDSCFANTLYNKTTKTLKFIDPKGALSEEELWTNPYYDIAKLSHSICGRYDFFNNGLFDIKINEDFQCELYIDFDHSEYVNIFKVKLEQNGYDYLTVRIYEASLFISMLPLHIDYPHKVLGFILNAANILKEIEKDV</sequence>
<dbReference type="InterPro" id="IPR011009">
    <property type="entry name" value="Kinase-like_dom_sf"/>
</dbReference>
<gene>
    <name evidence="1" type="ORF">C823_00035</name>
</gene>
<keyword evidence="2" id="KW-1185">Reference proteome</keyword>
<protein>
    <submittedName>
        <fullName evidence="1">Uncharacterized protein</fullName>
    </submittedName>
</protein>
<dbReference type="OrthoDB" id="9814110at2"/>
<evidence type="ECO:0000313" key="1">
    <source>
        <dbReference type="EMBL" id="EMZ39702.1"/>
    </source>
</evidence>
<dbReference type="Proteomes" id="UP000012589">
    <property type="component" value="Unassembled WGS sequence"/>
</dbReference>
<dbReference type="AlphaFoldDB" id="N2BDA2"/>
<proteinExistence type="predicted"/>
<reference evidence="1 2" key="1">
    <citation type="journal article" date="2014" name="Genome Announc.">
        <title>Draft genome sequences of the altered schaedler flora, a defined bacterial community from gnotobiotic mice.</title>
        <authorList>
            <person name="Wannemuehler M.J."/>
            <person name="Overstreet A.M."/>
            <person name="Ward D.V."/>
            <person name="Phillips G.J."/>
        </authorList>
    </citation>
    <scope>NUCLEOTIDE SEQUENCE [LARGE SCALE GENOMIC DNA]</scope>
    <source>
        <strain evidence="1 2">ASF492</strain>
    </source>
</reference>